<name>A0A2I7K0N8_9RHOB</name>
<dbReference type="InterPro" id="IPR037523">
    <property type="entry name" value="VOC_core"/>
</dbReference>
<reference evidence="4 5" key="2">
    <citation type="journal article" date="2017" name="Genome Biol. Evol.">
        <title>Trajectories and Drivers of Genome Evolution in Surface-Associated Marine Phaeobacter.</title>
        <authorList>
            <person name="Freese H.M."/>
            <person name="Sikorski J."/>
            <person name="Bunk B."/>
            <person name="Scheuner C."/>
            <person name="Meier-Kolthoff J.P."/>
            <person name="Sproer C."/>
            <person name="Gram L."/>
            <person name="Overmann J."/>
        </authorList>
    </citation>
    <scope>NUCLEOTIDE SEQUENCE [LARGE SCALE GENOMIC DNA]</scope>
    <source>
        <strain evidence="2 5">P66</strain>
        <strain evidence="3 4">P88</strain>
    </source>
</reference>
<proteinExistence type="predicted"/>
<evidence type="ECO:0000313" key="5">
    <source>
        <dbReference type="Proteomes" id="UP000236536"/>
    </source>
</evidence>
<dbReference type="PROSITE" id="PS51819">
    <property type="entry name" value="VOC"/>
    <property type="match status" value="1"/>
</dbReference>
<evidence type="ECO:0000313" key="3">
    <source>
        <dbReference type="EMBL" id="AUR00708.1"/>
    </source>
</evidence>
<sequence>MIHEKPVPVVKTGISTTLTGIYETHLPVKNLDAAMAFYGETIGLELARYLPERQVAFYWVGGQSQGMLGLWSGGSAPMGMRLHMAFRTTIPALDGICDRLSDAGITPLDFHGAPTEEPVVLGWMPALSIYFKDPDGHSIEFLAPMTDNPDMDFGVAAYSDWQARSGG</sequence>
<feature type="domain" description="VOC" evidence="1">
    <location>
        <begin position="20"/>
        <end position="144"/>
    </location>
</feature>
<dbReference type="CDD" id="cd06587">
    <property type="entry name" value="VOC"/>
    <property type="match status" value="1"/>
</dbReference>
<reference evidence="3 4" key="1">
    <citation type="journal article" date="2017" name="Front. Microbiol.">
        <title>Phaeobacter piscinae sp. nov., a species of the Roseobacter group and potential aquaculture probiont.</title>
        <authorList>
            <person name="Sonnenschein E.C."/>
            <person name="Phippen C.B.W."/>
            <person name="Nielsen K.F."/>
            <person name="Mateiu R.V."/>
            <person name="Melchiorsen J."/>
            <person name="Gram L."/>
            <person name="Overmann J."/>
            <person name="Freese H.M."/>
        </authorList>
    </citation>
    <scope>NUCLEOTIDE SEQUENCE [LARGE SCALE GENOMIC DNA]</scope>
    <source>
        <strain evidence="3 4">P88</strain>
    </source>
</reference>
<dbReference type="Proteomes" id="UP000236536">
    <property type="component" value="Chromosome"/>
</dbReference>
<dbReference type="AlphaFoldDB" id="A0A2I7K0N8"/>
<dbReference type="EMBL" id="CP010705">
    <property type="protein sequence ID" value="AUQ96172.1"/>
    <property type="molecule type" value="Genomic_DNA"/>
</dbReference>
<accession>A0A2I7K0N8</accession>
<evidence type="ECO:0000313" key="2">
    <source>
        <dbReference type="EMBL" id="AUQ96172.1"/>
    </source>
</evidence>
<dbReference type="Proteomes" id="UP000236447">
    <property type="component" value="Chromosome"/>
</dbReference>
<dbReference type="InterPro" id="IPR004360">
    <property type="entry name" value="Glyas_Fos-R_dOase_dom"/>
</dbReference>
<evidence type="ECO:0000259" key="1">
    <source>
        <dbReference type="PROSITE" id="PS51819"/>
    </source>
</evidence>
<keyword evidence="5" id="KW-1185">Reference proteome</keyword>
<dbReference type="RefSeq" id="WP_102870652.1">
    <property type="nucleotide sequence ID" value="NZ_CP010599.1"/>
</dbReference>
<dbReference type="Gene3D" id="3.10.180.10">
    <property type="entry name" value="2,3-Dihydroxybiphenyl 1,2-Dioxygenase, domain 1"/>
    <property type="match status" value="1"/>
</dbReference>
<evidence type="ECO:0000313" key="4">
    <source>
        <dbReference type="Proteomes" id="UP000236447"/>
    </source>
</evidence>
<dbReference type="Pfam" id="PF00903">
    <property type="entry name" value="Glyoxalase"/>
    <property type="match status" value="1"/>
</dbReference>
<protein>
    <submittedName>
        <fullName evidence="3">Glyoxalase-like protein</fullName>
    </submittedName>
</protein>
<dbReference type="EMBL" id="CP010725">
    <property type="protein sequence ID" value="AUR00708.1"/>
    <property type="molecule type" value="Genomic_DNA"/>
</dbReference>
<dbReference type="InterPro" id="IPR029068">
    <property type="entry name" value="Glyas_Bleomycin-R_OHBP_Dase"/>
</dbReference>
<dbReference type="SUPFAM" id="SSF54593">
    <property type="entry name" value="Glyoxalase/Bleomycin resistance protein/Dihydroxybiphenyl dioxygenase"/>
    <property type="match status" value="1"/>
</dbReference>
<gene>
    <name evidence="2" type="ORF">PhaeoP66_03437</name>
    <name evidence="3" type="ORF">PhaeoP88_03387</name>
</gene>
<organism evidence="3 4">
    <name type="scientific">Phaeobacter inhibens</name>
    <dbReference type="NCBI Taxonomy" id="221822"/>
    <lineage>
        <taxon>Bacteria</taxon>
        <taxon>Pseudomonadati</taxon>
        <taxon>Pseudomonadota</taxon>
        <taxon>Alphaproteobacteria</taxon>
        <taxon>Rhodobacterales</taxon>
        <taxon>Roseobacteraceae</taxon>
        <taxon>Phaeobacter</taxon>
    </lineage>
</organism>
<reference evidence="2 5" key="3">
    <citation type="journal article" date="2017" name="Int. J. Syst. Evol. Microbiol.">
        <title>Adaptation of Surface-Associated Bacteria to the Open Ocean: A Genomically Distinct Subpopulation of Phaeobacter gallaeciensis Colonizes Pacific Mesozooplankton.</title>
        <authorList>
            <person name="Freese H.M."/>
            <person name="Methner A."/>
            <person name="Overmann J."/>
        </authorList>
    </citation>
    <scope>NUCLEOTIDE SEQUENCE [LARGE SCALE GENOMIC DNA]</scope>
    <source>
        <strain evidence="2 5">P66</strain>
    </source>
</reference>